<dbReference type="InterPro" id="IPR036409">
    <property type="entry name" value="Aldolase_II/adducin_N_sf"/>
</dbReference>
<dbReference type="GO" id="GO:0046872">
    <property type="term" value="F:metal ion binding"/>
    <property type="evidence" value="ECO:0007669"/>
    <property type="project" value="UniProtKB-KW"/>
</dbReference>
<dbReference type="GO" id="GO:0016832">
    <property type="term" value="F:aldehyde-lyase activity"/>
    <property type="evidence" value="ECO:0007669"/>
    <property type="project" value="TreeGrafter"/>
</dbReference>
<keyword evidence="1" id="KW-0479">Metal-binding</keyword>
<feature type="domain" description="Class II aldolase/adducin N-terminal" evidence="3">
    <location>
        <begin position="13"/>
        <end position="185"/>
    </location>
</feature>
<dbReference type="AlphaFoldDB" id="A0A7Y7XV94"/>
<dbReference type="InterPro" id="IPR050197">
    <property type="entry name" value="Aldolase_class_II_sugar_metab"/>
</dbReference>
<keyword evidence="2" id="KW-0456">Lyase</keyword>
<evidence type="ECO:0000256" key="2">
    <source>
        <dbReference type="ARBA" id="ARBA00023239"/>
    </source>
</evidence>
<protein>
    <submittedName>
        <fullName evidence="4">Class II aldolase/adducin family protein</fullName>
    </submittedName>
</protein>
<dbReference type="InterPro" id="IPR001303">
    <property type="entry name" value="Aldolase_II/adducin_N"/>
</dbReference>
<dbReference type="RefSeq" id="WP_017125318.1">
    <property type="nucleotide sequence ID" value="NZ_JACAOK010000048.1"/>
</dbReference>
<evidence type="ECO:0000313" key="5">
    <source>
        <dbReference type="Proteomes" id="UP000517547"/>
    </source>
</evidence>
<dbReference type="Proteomes" id="UP000517547">
    <property type="component" value="Unassembled WGS sequence"/>
</dbReference>
<proteinExistence type="predicted"/>
<dbReference type="PANTHER" id="PTHR22789:SF0">
    <property type="entry name" value="3-OXO-TETRONATE 4-PHOSPHATE DECARBOXYLASE-RELATED"/>
    <property type="match status" value="1"/>
</dbReference>
<dbReference type="EMBL" id="JACAQE010000001">
    <property type="protein sequence ID" value="NWC12960.1"/>
    <property type="molecule type" value="Genomic_DNA"/>
</dbReference>
<dbReference type="Pfam" id="PF00596">
    <property type="entry name" value="Aldolase_II"/>
    <property type="match status" value="1"/>
</dbReference>
<dbReference type="SMART" id="SM01007">
    <property type="entry name" value="Aldolase_II"/>
    <property type="match status" value="1"/>
</dbReference>
<reference evidence="4 5" key="1">
    <citation type="submission" date="2020-04" db="EMBL/GenBank/DDBJ databases">
        <title>Molecular characterization of pseudomonads from Agaricus bisporus reveal novel blotch 2 pathogens in Western Europe.</title>
        <authorList>
            <person name="Taparia T."/>
            <person name="Krijger M."/>
            <person name="Haynes E."/>
            <person name="Elpinstone J.G."/>
            <person name="Noble R."/>
            <person name="Van Der Wolf J."/>
        </authorList>
    </citation>
    <scope>NUCLEOTIDE SEQUENCE [LARGE SCALE GENOMIC DNA]</scope>
    <source>
        <strain evidence="4 5">IPO3738</strain>
    </source>
</reference>
<name>A0A7Y7XV94_9PSED</name>
<gene>
    <name evidence="4" type="ORF">HX845_04810</name>
</gene>
<dbReference type="GO" id="GO:0005829">
    <property type="term" value="C:cytosol"/>
    <property type="evidence" value="ECO:0007669"/>
    <property type="project" value="TreeGrafter"/>
</dbReference>
<dbReference type="Gene3D" id="3.40.225.10">
    <property type="entry name" value="Class II aldolase/adducin N-terminal domain"/>
    <property type="match status" value="1"/>
</dbReference>
<evidence type="ECO:0000313" key="4">
    <source>
        <dbReference type="EMBL" id="NWC12960.1"/>
    </source>
</evidence>
<evidence type="ECO:0000259" key="3">
    <source>
        <dbReference type="SMART" id="SM01007"/>
    </source>
</evidence>
<sequence>MSRPPVATRAQQIELRMAARALSRAGLAHAYGHCSLRLDAGHFLVCAAKPMGLIEPGEDGVVVAIDAELPAGVLGEVRIHQQIYRRRAEVGAVIRSMPAQVMTLSCARLTPQSRHGMGAYFHSSIPLWDDPQLLRDDSQAAALAEQLAGHAALVMRGNGAIVVGASLVEALTLNWYLEDAARIELQLLAAGLAGPLLSAGETARRATNSGRIFERMWDHLTAGDAEAAVYLQDGLQEGN</sequence>
<dbReference type="GO" id="GO:0019323">
    <property type="term" value="P:pentose catabolic process"/>
    <property type="evidence" value="ECO:0007669"/>
    <property type="project" value="TreeGrafter"/>
</dbReference>
<comment type="caution">
    <text evidence="4">The sequence shown here is derived from an EMBL/GenBank/DDBJ whole genome shotgun (WGS) entry which is preliminary data.</text>
</comment>
<dbReference type="PANTHER" id="PTHR22789">
    <property type="entry name" value="FUCULOSE PHOSPHATE ALDOLASE"/>
    <property type="match status" value="1"/>
</dbReference>
<accession>A0A7Y7XV94</accession>
<organism evidence="4 5">
    <name type="scientific">Pseudomonas gingeri</name>
    <dbReference type="NCBI Taxonomy" id="117681"/>
    <lineage>
        <taxon>Bacteria</taxon>
        <taxon>Pseudomonadati</taxon>
        <taxon>Pseudomonadota</taxon>
        <taxon>Gammaproteobacteria</taxon>
        <taxon>Pseudomonadales</taxon>
        <taxon>Pseudomonadaceae</taxon>
        <taxon>Pseudomonas</taxon>
    </lineage>
</organism>
<dbReference type="SUPFAM" id="SSF53639">
    <property type="entry name" value="AraD/HMP-PK domain-like"/>
    <property type="match status" value="1"/>
</dbReference>
<evidence type="ECO:0000256" key="1">
    <source>
        <dbReference type="ARBA" id="ARBA00022723"/>
    </source>
</evidence>